<keyword evidence="4" id="KW-1185">Reference proteome</keyword>
<feature type="chain" id="PRO_5029746659" evidence="2">
    <location>
        <begin position="25"/>
        <end position="253"/>
    </location>
</feature>
<evidence type="ECO:0000256" key="2">
    <source>
        <dbReference type="SAM" id="SignalP"/>
    </source>
</evidence>
<organism evidence="3 4">
    <name type="scientific">Perkinsus olseni</name>
    <name type="common">Perkinsus atlanticus</name>
    <dbReference type="NCBI Taxonomy" id="32597"/>
    <lineage>
        <taxon>Eukaryota</taxon>
        <taxon>Sar</taxon>
        <taxon>Alveolata</taxon>
        <taxon>Perkinsozoa</taxon>
        <taxon>Perkinsea</taxon>
        <taxon>Perkinsida</taxon>
        <taxon>Perkinsidae</taxon>
        <taxon>Perkinsus</taxon>
    </lineage>
</organism>
<proteinExistence type="predicted"/>
<reference evidence="3 4" key="1">
    <citation type="submission" date="2020-04" db="EMBL/GenBank/DDBJ databases">
        <title>Perkinsus olseni comparative genomics.</title>
        <authorList>
            <person name="Bogema D.R."/>
        </authorList>
    </citation>
    <scope>NUCLEOTIDE SEQUENCE [LARGE SCALE GENOMIC DNA]</scope>
    <source>
        <strain evidence="3 4">ATCC PRA-207</strain>
    </source>
</reference>
<evidence type="ECO:0000313" key="3">
    <source>
        <dbReference type="EMBL" id="KAF4743806.1"/>
    </source>
</evidence>
<feature type="compositionally biased region" description="Basic and acidic residues" evidence="1">
    <location>
        <begin position="192"/>
        <end position="206"/>
    </location>
</feature>
<dbReference type="EMBL" id="JABANO010011233">
    <property type="protein sequence ID" value="KAF4743806.1"/>
    <property type="molecule type" value="Genomic_DNA"/>
</dbReference>
<dbReference type="Proteomes" id="UP000553632">
    <property type="component" value="Unassembled WGS sequence"/>
</dbReference>
<sequence length="253" mass="27776">YSVPLLMSTALATGFVLLPCIATALQSGSLDVPVTSEQYRSLVKRIERVEDAVGALAVSRPSHSCETDAAREGAGVQLVMVERSKFSIMTARSSDKAVFETETDDEIDAAYQHFAPLMPLAHLEDETLERLKTMLPDGKNEGRCRRIFALLAANPPKGYDSEIDWVTGWHADNVPEPNVLRKLVGTWNEGSAEDRKQNAPADDRGRAARGGPTERYNSKERRNRSKSKRVSLTPDGRRSDAAVWKPKQPGGSA</sequence>
<feature type="signal peptide" evidence="2">
    <location>
        <begin position="1"/>
        <end position="24"/>
    </location>
</feature>
<feature type="non-terminal residue" evidence="3">
    <location>
        <position position="253"/>
    </location>
</feature>
<accession>A0A7J6THB9</accession>
<dbReference type="AlphaFoldDB" id="A0A7J6THB9"/>
<protein>
    <submittedName>
        <fullName evidence="3">Uncharacterized protein</fullName>
    </submittedName>
</protein>
<evidence type="ECO:0000313" key="4">
    <source>
        <dbReference type="Proteomes" id="UP000553632"/>
    </source>
</evidence>
<gene>
    <name evidence="3" type="ORF">FOZ63_003930</name>
</gene>
<feature type="non-terminal residue" evidence="3">
    <location>
        <position position="1"/>
    </location>
</feature>
<evidence type="ECO:0000256" key="1">
    <source>
        <dbReference type="SAM" id="MobiDB-lite"/>
    </source>
</evidence>
<keyword evidence="2" id="KW-0732">Signal</keyword>
<name>A0A7J6THB9_PEROL</name>
<comment type="caution">
    <text evidence="3">The sequence shown here is derived from an EMBL/GenBank/DDBJ whole genome shotgun (WGS) entry which is preliminary data.</text>
</comment>
<feature type="region of interest" description="Disordered" evidence="1">
    <location>
        <begin position="189"/>
        <end position="253"/>
    </location>
</feature>